<reference evidence="4 5" key="1">
    <citation type="submission" date="2018-08" db="EMBL/GenBank/DDBJ databases">
        <title>Vibrio isolated from the Eastern China Marginal Seas.</title>
        <authorList>
            <person name="Li Y."/>
        </authorList>
    </citation>
    <scope>NUCLEOTIDE SEQUENCE [LARGE SCALE GENOMIC DNA]</scope>
    <source>
        <strain evidence="4 5">BEI233</strain>
    </source>
</reference>
<dbReference type="AlphaFoldDB" id="A0A3A6RDI8"/>
<evidence type="ECO:0000256" key="1">
    <source>
        <dbReference type="ARBA" id="ARBA00024322"/>
    </source>
</evidence>
<sequence>MMDSNITTNSNRIVQEHVPGKEVTLIHLIANLEPRVAAMLGHSEQKETSVGIITISPGEAAIVVADLAAKSGAVMIEQLNFDCGSVVIKGDLSSVEYALNDVRNILGKSMNFAVCPVTRT</sequence>
<dbReference type="PANTHER" id="PTHR40449:SF2">
    <property type="entry name" value="BACTERIAL MICROCOMPARTMENT SHELL PROTEIN EUTS"/>
    <property type="match status" value="1"/>
</dbReference>
<dbReference type="SUPFAM" id="SSF143414">
    <property type="entry name" value="CcmK-like"/>
    <property type="match status" value="1"/>
</dbReference>
<dbReference type="InterPro" id="IPR009307">
    <property type="entry name" value="EutS/PduU/CutR"/>
</dbReference>
<protein>
    <submittedName>
        <fullName evidence="4">BMC domain-containing protein</fullName>
    </submittedName>
</protein>
<dbReference type="GO" id="GO:0031469">
    <property type="term" value="C:bacterial microcompartment"/>
    <property type="evidence" value="ECO:0007669"/>
    <property type="project" value="UniProtKB-SubCell"/>
</dbReference>
<evidence type="ECO:0000313" key="5">
    <source>
        <dbReference type="Proteomes" id="UP000273252"/>
    </source>
</evidence>
<accession>A0A3A6RDI8</accession>
<keyword evidence="2" id="KW-1283">Bacterial microcompartment</keyword>
<dbReference type="Proteomes" id="UP000273252">
    <property type="component" value="Unassembled WGS sequence"/>
</dbReference>
<name>A0A3A6RDI8_9VIBR</name>
<dbReference type="InterPro" id="IPR000249">
    <property type="entry name" value="BMC_dom"/>
</dbReference>
<gene>
    <name evidence="4" type="ORF">DZ860_00450</name>
</gene>
<proteinExistence type="predicted"/>
<dbReference type="EMBL" id="QVMU01000001">
    <property type="protein sequence ID" value="RJX75192.1"/>
    <property type="molecule type" value="Genomic_DNA"/>
</dbReference>
<evidence type="ECO:0000313" key="4">
    <source>
        <dbReference type="EMBL" id="RJX75192.1"/>
    </source>
</evidence>
<dbReference type="Pfam" id="PF00936">
    <property type="entry name" value="BMC"/>
    <property type="match status" value="1"/>
</dbReference>
<dbReference type="RefSeq" id="WP_120028948.1">
    <property type="nucleotide sequence ID" value="NZ_QVMU01000001.1"/>
</dbReference>
<keyword evidence="5" id="KW-1185">Reference proteome</keyword>
<evidence type="ECO:0000259" key="3">
    <source>
        <dbReference type="SMART" id="SM00877"/>
    </source>
</evidence>
<dbReference type="InterPro" id="IPR037233">
    <property type="entry name" value="CcmK-like_sf"/>
</dbReference>
<dbReference type="OrthoDB" id="5457140at2"/>
<organism evidence="4 5">
    <name type="scientific">Vibrio sinensis</name>
    <dbReference type="NCBI Taxonomy" id="2302434"/>
    <lineage>
        <taxon>Bacteria</taxon>
        <taxon>Pseudomonadati</taxon>
        <taxon>Pseudomonadota</taxon>
        <taxon>Gammaproteobacteria</taxon>
        <taxon>Vibrionales</taxon>
        <taxon>Vibrionaceae</taxon>
        <taxon>Vibrio</taxon>
    </lineage>
</organism>
<dbReference type="SMART" id="SM00877">
    <property type="entry name" value="BMC"/>
    <property type="match status" value="1"/>
</dbReference>
<comment type="caution">
    <text evidence="4">The sequence shown here is derived from an EMBL/GenBank/DDBJ whole genome shotgun (WGS) entry which is preliminary data.</text>
</comment>
<dbReference type="Gene3D" id="3.30.70.1710">
    <property type="match status" value="1"/>
</dbReference>
<feature type="domain" description="Bacterial microcompartment" evidence="3">
    <location>
        <begin position="48"/>
        <end position="120"/>
    </location>
</feature>
<dbReference type="PANTHER" id="PTHR40449">
    <property type="entry name" value="ETHANOLAMINE UTILIZATION PROTEIN EUTS"/>
    <property type="match status" value="1"/>
</dbReference>
<evidence type="ECO:0000256" key="2">
    <source>
        <dbReference type="ARBA" id="ARBA00024446"/>
    </source>
</evidence>
<comment type="subcellular location">
    <subcellularLocation>
        <location evidence="1">Bacterial microcompartment</location>
    </subcellularLocation>
</comment>